<dbReference type="AlphaFoldDB" id="A0AAE1XWA9"/>
<feature type="region of interest" description="Disordered" evidence="3">
    <location>
        <begin position="117"/>
        <end position="151"/>
    </location>
</feature>
<evidence type="ECO:0000256" key="2">
    <source>
        <dbReference type="ARBA" id="ARBA00022801"/>
    </source>
</evidence>
<evidence type="ECO:0000256" key="4">
    <source>
        <dbReference type="SAM" id="Phobius"/>
    </source>
</evidence>
<name>A0AAE1XWA9_9LAMI</name>
<comment type="caution">
    <text evidence="6">The sequence shown here is derived from an EMBL/GenBank/DDBJ whole genome shotgun (WGS) entry which is preliminary data.</text>
</comment>
<comment type="similarity">
    <text evidence="1">Belongs to the 'GDXG' lipolytic enzyme family.</text>
</comment>
<dbReference type="InterPro" id="IPR002168">
    <property type="entry name" value="Lipase_GDXG_HIS_AS"/>
</dbReference>
<dbReference type="Gene3D" id="3.40.50.1820">
    <property type="entry name" value="alpha/beta hydrolase"/>
    <property type="match status" value="1"/>
</dbReference>
<dbReference type="InterPro" id="IPR013094">
    <property type="entry name" value="AB_hydrolase_3"/>
</dbReference>
<dbReference type="Pfam" id="PF07859">
    <property type="entry name" value="Abhydrolase_3"/>
    <property type="match status" value="1"/>
</dbReference>
<dbReference type="PANTHER" id="PTHR23024">
    <property type="entry name" value="ARYLACETAMIDE DEACETYLASE"/>
    <property type="match status" value="1"/>
</dbReference>
<dbReference type="GO" id="GO:0016787">
    <property type="term" value="F:hydrolase activity"/>
    <property type="evidence" value="ECO:0007669"/>
    <property type="project" value="UniProtKB-KW"/>
</dbReference>
<sequence length="234" mass="25758">MIVGRLEKHAKPGACIKIKVNAVPNLAVIQQPPRHPLLHDKKHSLLPSHRFKTKSTHHFLQTLIFSPSNFSSGPPICLHMISNSLLKMPTSCSISPPTPMAPSPGLIRSQLYPQLPRLTPLSTPPPPPPPSPKTYPSTRKQHLHSPFAPKPPPNTKLPLIFYFHGGGFVLFSATTFFFHESCNRMAAHVPAVIASLEYRLAPEHRLPAAYDDAMDAIMWAKTQALAKALPLILG</sequence>
<evidence type="ECO:0000256" key="3">
    <source>
        <dbReference type="SAM" id="MobiDB-lite"/>
    </source>
</evidence>
<keyword evidence="7" id="KW-1185">Reference proteome</keyword>
<dbReference type="PANTHER" id="PTHR23024:SF113">
    <property type="entry name" value="CARBOXYLESTERASE 8-RELATED"/>
    <property type="match status" value="1"/>
</dbReference>
<dbReference type="Proteomes" id="UP001293254">
    <property type="component" value="Unassembled WGS sequence"/>
</dbReference>
<organism evidence="6 7">
    <name type="scientific">Sesamum alatum</name>
    <dbReference type="NCBI Taxonomy" id="300844"/>
    <lineage>
        <taxon>Eukaryota</taxon>
        <taxon>Viridiplantae</taxon>
        <taxon>Streptophyta</taxon>
        <taxon>Embryophyta</taxon>
        <taxon>Tracheophyta</taxon>
        <taxon>Spermatophyta</taxon>
        <taxon>Magnoliopsida</taxon>
        <taxon>eudicotyledons</taxon>
        <taxon>Gunneridae</taxon>
        <taxon>Pentapetalae</taxon>
        <taxon>asterids</taxon>
        <taxon>lamiids</taxon>
        <taxon>Lamiales</taxon>
        <taxon>Pedaliaceae</taxon>
        <taxon>Sesamum</taxon>
    </lineage>
</organism>
<keyword evidence="4" id="KW-0812">Transmembrane</keyword>
<dbReference type="PROSITE" id="PS01173">
    <property type="entry name" value="LIPASE_GDXG_HIS"/>
    <property type="match status" value="1"/>
</dbReference>
<protein>
    <submittedName>
        <fullName evidence="6">Carboxylesterase 8</fullName>
    </submittedName>
</protein>
<dbReference type="SUPFAM" id="SSF53474">
    <property type="entry name" value="alpha/beta-Hydrolases"/>
    <property type="match status" value="1"/>
</dbReference>
<feature type="domain" description="Alpha/beta hydrolase fold-3" evidence="5">
    <location>
        <begin position="160"/>
        <end position="224"/>
    </location>
</feature>
<evidence type="ECO:0000259" key="5">
    <source>
        <dbReference type="Pfam" id="PF07859"/>
    </source>
</evidence>
<keyword evidence="2" id="KW-0378">Hydrolase</keyword>
<dbReference type="EMBL" id="JACGWO010000009">
    <property type="protein sequence ID" value="KAK4418723.1"/>
    <property type="molecule type" value="Genomic_DNA"/>
</dbReference>
<gene>
    <name evidence="6" type="ORF">Salat_2285100</name>
</gene>
<feature type="transmembrane region" description="Helical" evidence="4">
    <location>
        <begin position="159"/>
        <end position="178"/>
    </location>
</feature>
<reference evidence="6" key="2">
    <citation type="journal article" date="2024" name="Plant">
        <title>Genomic evolution and insights into agronomic trait innovations of Sesamum species.</title>
        <authorList>
            <person name="Miao H."/>
            <person name="Wang L."/>
            <person name="Qu L."/>
            <person name="Liu H."/>
            <person name="Sun Y."/>
            <person name="Le M."/>
            <person name="Wang Q."/>
            <person name="Wei S."/>
            <person name="Zheng Y."/>
            <person name="Lin W."/>
            <person name="Duan Y."/>
            <person name="Cao H."/>
            <person name="Xiong S."/>
            <person name="Wang X."/>
            <person name="Wei L."/>
            <person name="Li C."/>
            <person name="Ma Q."/>
            <person name="Ju M."/>
            <person name="Zhao R."/>
            <person name="Li G."/>
            <person name="Mu C."/>
            <person name="Tian Q."/>
            <person name="Mei H."/>
            <person name="Zhang T."/>
            <person name="Gao T."/>
            <person name="Zhang H."/>
        </authorList>
    </citation>
    <scope>NUCLEOTIDE SEQUENCE</scope>
    <source>
        <strain evidence="6">3651</strain>
    </source>
</reference>
<evidence type="ECO:0000313" key="6">
    <source>
        <dbReference type="EMBL" id="KAK4418723.1"/>
    </source>
</evidence>
<proteinExistence type="inferred from homology"/>
<evidence type="ECO:0000313" key="7">
    <source>
        <dbReference type="Proteomes" id="UP001293254"/>
    </source>
</evidence>
<dbReference type="InterPro" id="IPR029058">
    <property type="entry name" value="AB_hydrolase_fold"/>
</dbReference>
<keyword evidence="4" id="KW-1133">Transmembrane helix</keyword>
<feature type="compositionally biased region" description="Pro residues" evidence="3">
    <location>
        <begin position="122"/>
        <end position="133"/>
    </location>
</feature>
<accession>A0AAE1XWA9</accession>
<reference evidence="6" key="1">
    <citation type="submission" date="2020-06" db="EMBL/GenBank/DDBJ databases">
        <authorList>
            <person name="Li T."/>
            <person name="Hu X."/>
            <person name="Zhang T."/>
            <person name="Song X."/>
            <person name="Zhang H."/>
            <person name="Dai N."/>
            <person name="Sheng W."/>
            <person name="Hou X."/>
            <person name="Wei L."/>
        </authorList>
    </citation>
    <scope>NUCLEOTIDE SEQUENCE</scope>
    <source>
        <strain evidence="6">3651</strain>
        <tissue evidence="6">Leaf</tissue>
    </source>
</reference>
<dbReference type="InterPro" id="IPR050466">
    <property type="entry name" value="Carboxylest/Gibb_receptor"/>
</dbReference>
<keyword evidence="4" id="KW-0472">Membrane</keyword>
<evidence type="ECO:0000256" key="1">
    <source>
        <dbReference type="ARBA" id="ARBA00010515"/>
    </source>
</evidence>